<protein>
    <submittedName>
        <fullName evidence="2">Uncharacterized protein</fullName>
    </submittedName>
</protein>
<feature type="region of interest" description="Disordered" evidence="1">
    <location>
        <begin position="19"/>
        <end position="43"/>
    </location>
</feature>
<dbReference type="EMBL" id="BK015005">
    <property type="protein sequence ID" value="DAD86606.1"/>
    <property type="molecule type" value="Genomic_DNA"/>
</dbReference>
<organism evidence="2">
    <name type="scientific">Siphoviridae sp. cth2082</name>
    <dbReference type="NCBI Taxonomy" id="2826422"/>
    <lineage>
        <taxon>Viruses</taxon>
        <taxon>Duplodnaviria</taxon>
        <taxon>Heunggongvirae</taxon>
        <taxon>Uroviricota</taxon>
        <taxon>Caudoviricetes</taxon>
    </lineage>
</organism>
<reference evidence="2" key="1">
    <citation type="journal article" date="2021" name="Proc. Natl. Acad. Sci. U.S.A.">
        <title>A Catalog of Tens of Thousands of Viruses from Human Metagenomes Reveals Hidden Associations with Chronic Diseases.</title>
        <authorList>
            <person name="Tisza M.J."/>
            <person name="Buck C.B."/>
        </authorList>
    </citation>
    <scope>NUCLEOTIDE SEQUENCE</scope>
    <source>
        <strain evidence="2">Cth2082</strain>
    </source>
</reference>
<evidence type="ECO:0000313" key="2">
    <source>
        <dbReference type="EMBL" id="DAD86606.1"/>
    </source>
</evidence>
<proteinExistence type="predicted"/>
<evidence type="ECO:0000256" key="1">
    <source>
        <dbReference type="SAM" id="MobiDB-lite"/>
    </source>
</evidence>
<name>A0A8S5MW78_9CAUD</name>
<accession>A0A8S5MW78</accession>
<sequence length="43" mass="4916">MPERLFWKTMTPRRLLATLARPDSEPKEAQEPLSLAEYLSGGK</sequence>